<keyword evidence="2" id="KW-1185">Reference proteome</keyword>
<reference evidence="2" key="1">
    <citation type="submission" date="2016-02" db="EMBL/GenBank/DDBJ databases">
        <authorList>
            <person name="Sanders J.G."/>
            <person name="Lin J.Y."/>
            <person name="Wertz J.T."/>
            <person name="Russell J.A."/>
            <person name="Moreau C.S."/>
            <person name="Powell S."/>
        </authorList>
    </citation>
    <scope>NUCLEOTIDE SEQUENCE [LARGE SCALE GENOMIC DNA]</scope>
    <source>
        <strain evidence="2">CAG34</strain>
    </source>
</reference>
<evidence type="ECO:0000313" key="2">
    <source>
        <dbReference type="Proteomes" id="UP000070058"/>
    </source>
</evidence>
<name>A0A139SQ27_9BACT</name>
<protein>
    <recommendedName>
        <fullName evidence="3">Glycosyltransferase 2-like domain-containing protein</fullName>
    </recommendedName>
</protein>
<gene>
    <name evidence="1" type="ORF">AXK11_04215</name>
</gene>
<dbReference type="Gene3D" id="3.90.550.10">
    <property type="entry name" value="Spore Coat Polysaccharide Biosynthesis Protein SpsA, Chain A"/>
    <property type="match status" value="1"/>
</dbReference>
<dbReference type="EMBL" id="LSZQ01000030">
    <property type="protein sequence ID" value="KXU36561.1"/>
    <property type="molecule type" value="Genomic_DNA"/>
</dbReference>
<dbReference type="InterPro" id="IPR029044">
    <property type="entry name" value="Nucleotide-diphossugar_trans"/>
</dbReference>
<dbReference type="AlphaFoldDB" id="A0A139SQ27"/>
<dbReference type="SUPFAM" id="SSF53448">
    <property type="entry name" value="Nucleotide-diphospho-sugar transferases"/>
    <property type="match status" value="1"/>
</dbReference>
<proteinExistence type="predicted"/>
<evidence type="ECO:0008006" key="3">
    <source>
        <dbReference type="Google" id="ProtNLM"/>
    </source>
</evidence>
<comment type="caution">
    <text evidence="1">The sequence shown here is derived from an EMBL/GenBank/DDBJ whole genome shotgun (WGS) entry which is preliminary data.</text>
</comment>
<accession>A0A139SQ27</accession>
<organism evidence="1 2">
    <name type="scientific">Cephaloticoccus primus</name>
    <dbReference type="NCBI Taxonomy" id="1548207"/>
    <lineage>
        <taxon>Bacteria</taxon>
        <taxon>Pseudomonadati</taxon>
        <taxon>Verrucomicrobiota</taxon>
        <taxon>Opitutia</taxon>
        <taxon>Opitutales</taxon>
        <taxon>Opitutaceae</taxon>
        <taxon>Cephaloticoccus</taxon>
    </lineage>
</organism>
<sequence length="242" mass="27272">MQLSRGEFIQYLDADDLLATGKIALQVQILSQHPPLTLAMGMWGRFIEHPEQTTWAENEAVYHAQTGIEFLQLKLETHSMIQPGAWLTPRILCERAGPWDERLSLNDDGEYFTRVALCAQRLIGTPDARAHYRSDITTSLSRRRTARALRSLYSSEKLTISHLLAADASPRSRSAAILGWRRLACELYPEEPKLALAAQQAARALGAEDDTPIGAPNWVGQVARLIGWRNARRLQFLRNRFG</sequence>
<dbReference type="Proteomes" id="UP000070058">
    <property type="component" value="Unassembled WGS sequence"/>
</dbReference>
<evidence type="ECO:0000313" key="1">
    <source>
        <dbReference type="EMBL" id="KXU36561.1"/>
    </source>
</evidence>
<dbReference type="CDD" id="cd00761">
    <property type="entry name" value="Glyco_tranf_GTA_type"/>
    <property type="match status" value="1"/>
</dbReference>
<dbReference type="STRING" id="1548207.AXK11_04215"/>